<feature type="transmembrane region" description="Helical" evidence="1">
    <location>
        <begin position="77"/>
        <end position="100"/>
    </location>
</feature>
<comment type="caution">
    <text evidence="2">The sequence shown here is derived from an EMBL/GenBank/DDBJ whole genome shotgun (WGS) entry which is preliminary data.</text>
</comment>
<sequence>MSRFAERRYQRRVALAMVLYVVVLLLAWPLVRSTVSQPLRIVLALLPTLPVLYVIWQMVQRVRHGDELEQRTHLIALGVSTAIVGVASLVGGFLAAAGVVQLDGSILIWVFPVMLLGYQAAQWWVVRHYGNEAACTGDDADMPLRWRMLLAAGLIAVVGWFAFRRRDAFDAGLFMGMAAAVVLVVLVQGIIHWRRRRSASGPSHDA</sequence>
<dbReference type="Proteomes" id="UP000252387">
    <property type="component" value="Unassembled WGS sequence"/>
</dbReference>
<dbReference type="RefSeq" id="WP_114344080.1">
    <property type="nucleotide sequence ID" value="NZ_QFWQ01000007.1"/>
</dbReference>
<dbReference type="OrthoDB" id="5956355at2"/>
<name>A0A368KBE8_9GAMM</name>
<accession>A0A368KBE8</accession>
<evidence type="ECO:0000313" key="3">
    <source>
        <dbReference type="Proteomes" id="UP000252387"/>
    </source>
</evidence>
<reference evidence="2 3" key="1">
    <citation type="submission" date="2018-05" db="EMBL/GenBank/DDBJ databases">
        <title>Draft genome sequence of Rhodanobacter denitrificans Yn1 isolated from gold copper mine.</title>
        <authorList>
            <person name="Yang N."/>
            <person name="Mazhar H.S."/>
            <person name="Rensing C."/>
        </authorList>
    </citation>
    <scope>NUCLEOTIDE SEQUENCE [LARGE SCALE GENOMIC DNA]</scope>
    <source>
        <strain evidence="2 3">Yn1</strain>
    </source>
</reference>
<feature type="transmembrane region" description="Helical" evidence="1">
    <location>
        <begin position="12"/>
        <end position="31"/>
    </location>
</feature>
<evidence type="ECO:0000313" key="2">
    <source>
        <dbReference type="EMBL" id="RCS29269.1"/>
    </source>
</evidence>
<gene>
    <name evidence="2" type="ORF">DEO45_12265</name>
</gene>
<dbReference type="AlphaFoldDB" id="A0A368KBE8"/>
<feature type="transmembrane region" description="Helical" evidence="1">
    <location>
        <begin position="106"/>
        <end position="126"/>
    </location>
</feature>
<proteinExistence type="predicted"/>
<dbReference type="EMBL" id="QFWQ01000007">
    <property type="protein sequence ID" value="RCS29269.1"/>
    <property type="molecule type" value="Genomic_DNA"/>
</dbReference>
<keyword evidence="1" id="KW-1133">Transmembrane helix</keyword>
<keyword evidence="1" id="KW-0472">Membrane</keyword>
<organism evidence="2 3">
    <name type="scientific">Rhodanobacter denitrificans</name>
    <dbReference type="NCBI Taxonomy" id="666685"/>
    <lineage>
        <taxon>Bacteria</taxon>
        <taxon>Pseudomonadati</taxon>
        <taxon>Pseudomonadota</taxon>
        <taxon>Gammaproteobacteria</taxon>
        <taxon>Lysobacterales</taxon>
        <taxon>Rhodanobacteraceae</taxon>
        <taxon>Rhodanobacter</taxon>
    </lineage>
</organism>
<protein>
    <submittedName>
        <fullName evidence="2">Uncharacterized protein</fullName>
    </submittedName>
</protein>
<feature type="transmembrane region" description="Helical" evidence="1">
    <location>
        <begin position="169"/>
        <end position="191"/>
    </location>
</feature>
<evidence type="ECO:0000256" key="1">
    <source>
        <dbReference type="SAM" id="Phobius"/>
    </source>
</evidence>
<keyword evidence="3" id="KW-1185">Reference proteome</keyword>
<feature type="transmembrane region" description="Helical" evidence="1">
    <location>
        <begin position="37"/>
        <end position="56"/>
    </location>
</feature>
<feature type="transmembrane region" description="Helical" evidence="1">
    <location>
        <begin position="146"/>
        <end position="163"/>
    </location>
</feature>
<keyword evidence="1" id="KW-0812">Transmembrane</keyword>